<feature type="region of interest" description="Disordered" evidence="1">
    <location>
        <begin position="426"/>
        <end position="445"/>
    </location>
</feature>
<dbReference type="AlphaFoldDB" id="A0A9P8VPZ8"/>
<organism evidence="2 3">
    <name type="scientific">Thelonectria olida</name>
    <dbReference type="NCBI Taxonomy" id="1576542"/>
    <lineage>
        <taxon>Eukaryota</taxon>
        <taxon>Fungi</taxon>
        <taxon>Dikarya</taxon>
        <taxon>Ascomycota</taxon>
        <taxon>Pezizomycotina</taxon>
        <taxon>Sordariomycetes</taxon>
        <taxon>Hypocreomycetidae</taxon>
        <taxon>Hypocreales</taxon>
        <taxon>Nectriaceae</taxon>
        <taxon>Thelonectria</taxon>
    </lineage>
</organism>
<evidence type="ECO:0000313" key="2">
    <source>
        <dbReference type="EMBL" id="KAH6867354.1"/>
    </source>
</evidence>
<accession>A0A9P8VPZ8</accession>
<name>A0A9P8VPZ8_9HYPO</name>
<protein>
    <submittedName>
        <fullName evidence="2">Uncharacterized protein</fullName>
    </submittedName>
</protein>
<evidence type="ECO:0000256" key="1">
    <source>
        <dbReference type="SAM" id="MobiDB-lite"/>
    </source>
</evidence>
<dbReference type="EMBL" id="JAGPYM010000107">
    <property type="protein sequence ID" value="KAH6867354.1"/>
    <property type="molecule type" value="Genomic_DNA"/>
</dbReference>
<keyword evidence="3" id="KW-1185">Reference proteome</keyword>
<sequence>MLTLTTTLRHIYQRMRPFWKVIFLSLFVCAYIHTAGSSQAPLLFRLGLRASRIPQFIRDTEHPWVLENTAVLERLDAADALCNSDSPLRSKLPMVPVDLFKDLMVDNNRASIQNRLGWDNARDRLGEILSCKEALRTCESLRVDIYRYSGGFDPRWEEQVPPDIVPRLFVNVLSQMGTLTKLEWLRPSDDTVVTAIFESAFRESGLYLPTVTEMHLAPNMHFLLPFAPNLTALTTNDFTWSYRRNHGPFNELIEMARSAKKLTALEAAAEWGPELVGSLLDAMPSLHKLNLLGRVGPMYYYEPDYPNSQVLENVTLILKEFKNLSTLHLPDAWSLGFTDYEPPGCGNVYFGLSGTTFGRYQSRQHMVAIERAGSIVAEQLPYLDLLCIGSTCINPGKQRGSNELVWPWTGRIKDYLLEIWPRYKTGDSPEDDGKNEDPDGPLFGMLEGDEAMLDENWGQERYSSPSDKLPEVWNYVDLKD</sequence>
<comment type="caution">
    <text evidence="2">The sequence shown here is derived from an EMBL/GenBank/DDBJ whole genome shotgun (WGS) entry which is preliminary data.</text>
</comment>
<reference evidence="2 3" key="1">
    <citation type="journal article" date="2021" name="Nat. Commun.">
        <title>Genetic determinants of endophytism in the Arabidopsis root mycobiome.</title>
        <authorList>
            <person name="Mesny F."/>
            <person name="Miyauchi S."/>
            <person name="Thiergart T."/>
            <person name="Pickel B."/>
            <person name="Atanasova L."/>
            <person name="Karlsson M."/>
            <person name="Huettel B."/>
            <person name="Barry K.W."/>
            <person name="Haridas S."/>
            <person name="Chen C."/>
            <person name="Bauer D."/>
            <person name="Andreopoulos W."/>
            <person name="Pangilinan J."/>
            <person name="LaButti K."/>
            <person name="Riley R."/>
            <person name="Lipzen A."/>
            <person name="Clum A."/>
            <person name="Drula E."/>
            <person name="Henrissat B."/>
            <person name="Kohler A."/>
            <person name="Grigoriev I.V."/>
            <person name="Martin F.M."/>
            <person name="Hacquard S."/>
        </authorList>
    </citation>
    <scope>NUCLEOTIDE SEQUENCE [LARGE SCALE GENOMIC DNA]</scope>
    <source>
        <strain evidence="2 3">MPI-CAGE-CH-0241</strain>
    </source>
</reference>
<proteinExistence type="predicted"/>
<feature type="compositionally biased region" description="Basic and acidic residues" evidence="1">
    <location>
        <begin position="426"/>
        <end position="437"/>
    </location>
</feature>
<evidence type="ECO:0000313" key="3">
    <source>
        <dbReference type="Proteomes" id="UP000777438"/>
    </source>
</evidence>
<dbReference type="OrthoDB" id="3636801at2759"/>
<dbReference type="Proteomes" id="UP000777438">
    <property type="component" value="Unassembled WGS sequence"/>
</dbReference>
<gene>
    <name evidence="2" type="ORF">B0T10DRAFT_502467</name>
</gene>